<protein>
    <submittedName>
        <fullName evidence="1">Uncharacterized protein</fullName>
    </submittedName>
</protein>
<keyword evidence="2" id="KW-1185">Reference proteome</keyword>
<evidence type="ECO:0000313" key="2">
    <source>
        <dbReference type="Proteomes" id="UP000076532"/>
    </source>
</evidence>
<evidence type="ECO:0000313" key="1">
    <source>
        <dbReference type="EMBL" id="KZP12156.1"/>
    </source>
</evidence>
<name>A0A166B0N9_9AGAM</name>
<proteinExistence type="predicted"/>
<accession>A0A166B0N9</accession>
<dbReference type="Proteomes" id="UP000076532">
    <property type="component" value="Unassembled WGS sequence"/>
</dbReference>
<organism evidence="1 2">
    <name type="scientific">Athelia psychrophila</name>
    <dbReference type="NCBI Taxonomy" id="1759441"/>
    <lineage>
        <taxon>Eukaryota</taxon>
        <taxon>Fungi</taxon>
        <taxon>Dikarya</taxon>
        <taxon>Basidiomycota</taxon>
        <taxon>Agaricomycotina</taxon>
        <taxon>Agaricomycetes</taxon>
        <taxon>Agaricomycetidae</taxon>
        <taxon>Atheliales</taxon>
        <taxon>Atheliaceae</taxon>
        <taxon>Athelia</taxon>
    </lineage>
</organism>
<dbReference type="AlphaFoldDB" id="A0A166B0N9"/>
<sequence length="753" mass="84928">MPLFYAYIANIGDEETFRWQAVFASRAVADEWWRALSASPHARFIKRVAPGVYAQDATQRNLSDLFDIPELKPIAEMFRGRVQFADLNDGAVPTLPPQEVTNHISGGWYHIRSISNHALCWHYDAAENRIRASGDEPTPFRISIRNGVPEETIMASKDRITLYISSHLHVDIGQSGQLQARAGSPVDFKFHQLESGDFAMFEDASVVFVDAADSTLRLMSWELFPAPSPTQHETTIEPSDAENTTLVVVIEYREYEYGKVLDSEYFAAIATLPNILYLDLSVLSDDLHPCLRIMETVPSLIAIRVDEIRHPDHDQFFEALAADSPLHTLVQFKDDLTGIINKYRDNRLRYEADFIHDASSTLDGIPASKPAVGRLSPPPLVCTRIQGALPDDQDKIIANIVYFVSSTSHLSKLCFVSKKFKALVTPSLYRSLDFDHPKNIVLYAERITGQPNLGSYLEDLSHSIALVHGADALVQLAGIFVHTTNLKSFQAPPTDLHRNSSPSPWAVFTSLAQHTGRTLEKLEVFVLLGGVEPPALWTSFEKLKDLTWRWGDPFQHEVVVPHDAMPLLEKLTLRQYDPSFVRVLIQMNLPSLTTIVDLTDGNDALLKHHGPKITTLLITESTSLLVLNLCPNIRTLTILSYKDFLVCDGKISEHKASLILNHAEDHQHLAKIRFKCQMPMKGWDVVRKQWDPSSGYSALLEIQIYDIVWPENTDHAIGRNVWVKWSAQLLEDHNIKLTNSRGDAWVQRFKLTK</sequence>
<dbReference type="EMBL" id="KV417651">
    <property type="protein sequence ID" value="KZP12156.1"/>
    <property type="molecule type" value="Genomic_DNA"/>
</dbReference>
<dbReference type="OrthoDB" id="5364171at2759"/>
<gene>
    <name evidence="1" type="ORF">FIBSPDRAFT_1050195</name>
</gene>
<reference evidence="1 2" key="1">
    <citation type="journal article" date="2016" name="Mol. Biol. Evol.">
        <title>Comparative Genomics of Early-Diverging Mushroom-Forming Fungi Provides Insights into the Origins of Lignocellulose Decay Capabilities.</title>
        <authorList>
            <person name="Nagy L.G."/>
            <person name="Riley R."/>
            <person name="Tritt A."/>
            <person name="Adam C."/>
            <person name="Daum C."/>
            <person name="Floudas D."/>
            <person name="Sun H."/>
            <person name="Yadav J.S."/>
            <person name="Pangilinan J."/>
            <person name="Larsson K.H."/>
            <person name="Matsuura K."/>
            <person name="Barry K."/>
            <person name="Labutti K."/>
            <person name="Kuo R."/>
            <person name="Ohm R.A."/>
            <person name="Bhattacharya S.S."/>
            <person name="Shirouzu T."/>
            <person name="Yoshinaga Y."/>
            <person name="Martin F.M."/>
            <person name="Grigoriev I.V."/>
            <person name="Hibbett D.S."/>
        </authorList>
    </citation>
    <scope>NUCLEOTIDE SEQUENCE [LARGE SCALE GENOMIC DNA]</scope>
    <source>
        <strain evidence="1 2">CBS 109695</strain>
    </source>
</reference>